<comment type="subcellular location">
    <subcellularLocation>
        <location evidence="1">Nucleus</location>
    </subcellularLocation>
</comment>
<dbReference type="InterPro" id="IPR002951">
    <property type="entry name" value="Atrophin-like"/>
</dbReference>
<keyword evidence="11" id="KW-1185">Reference proteome</keyword>
<organism evidence="10 11">
    <name type="scientific">Stichopus japonicus</name>
    <name type="common">Sea cucumber</name>
    <dbReference type="NCBI Taxonomy" id="307972"/>
    <lineage>
        <taxon>Eukaryota</taxon>
        <taxon>Metazoa</taxon>
        <taxon>Echinodermata</taxon>
        <taxon>Eleutherozoa</taxon>
        <taxon>Echinozoa</taxon>
        <taxon>Holothuroidea</taxon>
        <taxon>Aspidochirotacea</taxon>
        <taxon>Aspidochirotida</taxon>
        <taxon>Stichopodidae</taxon>
        <taxon>Apostichopus</taxon>
    </lineage>
</organism>
<accession>A0A2G8LF44</accession>
<gene>
    <name evidence="10" type="ORF">BSL78_04193</name>
</gene>
<dbReference type="Pfam" id="PF03154">
    <property type="entry name" value="Atrophin-1"/>
    <property type="match status" value="1"/>
</dbReference>
<evidence type="ECO:0000256" key="5">
    <source>
        <dbReference type="ARBA" id="ARBA00022990"/>
    </source>
</evidence>
<keyword evidence="2" id="KW-1017">Isopeptide bond</keyword>
<evidence type="ECO:0000313" key="11">
    <source>
        <dbReference type="Proteomes" id="UP000230750"/>
    </source>
</evidence>
<keyword evidence="3" id="KW-0597">Phosphoprotein</keyword>
<dbReference type="GO" id="GO:0003714">
    <property type="term" value="F:transcription corepressor activity"/>
    <property type="evidence" value="ECO:0007669"/>
    <property type="project" value="TreeGrafter"/>
</dbReference>
<evidence type="ECO:0000256" key="8">
    <source>
        <dbReference type="ARBA" id="ARBA00023242"/>
    </source>
</evidence>
<name>A0A2G8LF44_STIJA</name>
<feature type="compositionally biased region" description="Basic and acidic residues" evidence="9">
    <location>
        <begin position="56"/>
        <end position="90"/>
    </location>
</feature>
<evidence type="ECO:0000256" key="3">
    <source>
        <dbReference type="ARBA" id="ARBA00022553"/>
    </source>
</evidence>
<dbReference type="Proteomes" id="UP000230750">
    <property type="component" value="Unassembled WGS sequence"/>
</dbReference>
<comment type="caution">
    <text evidence="10">The sequence shown here is derived from an EMBL/GenBank/DDBJ whole genome shotgun (WGS) entry which is preliminary data.</text>
</comment>
<evidence type="ECO:0000256" key="2">
    <source>
        <dbReference type="ARBA" id="ARBA00022499"/>
    </source>
</evidence>
<dbReference type="STRING" id="307972.A0A2G8LF44"/>
<dbReference type="OrthoDB" id="6147534at2759"/>
<keyword evidence="4" id="KW-0832">Ubl conjugation</keyword>
<keyword evidence="5" id="KW-0007">Acetylation</keyword>
<evidence type="ECO:0000256" key="6">
    <source>
        <dbReference type="ARBA" id="ARBA00023015"/>
    </source>
</evidence>
<keyword evidence="8" id="KW-0539">Nucleus</keyword>
<dbReference type="PANTHER" id="PTHR13859">
    <property type="entry name" value="ATROPHIN-RELATED"/>
    <property type="match status" value="1"/>
</dbReference>
<evidence type="ECO:0000256" key="7">
    <source>
        <dbReference type="ARBA" id="ARBA00023163"/>
    </source>
</evidence>
<reference evidence="10 11" key="1">
    <citation type="journal article" date="2017" name="PLoS Biol.">
        <title>The sea cucumber genome provides insights into morphological evolution and visceral regeneration.</title>
        <authorList>
            <person name="Zhang X."/>
            <person name="Sun L."/>
            <person name="Yuan J."/>
            <person name="Sun Y."/>
            <person name="Gao Y."/>
            <person name="Zhang L."/>
            <person name="Li S."/>
            <person name="Dai H."/>
            <person name="Hamel J.F."/>
            <person name="Liu C."/>
            <person name="Yu Y."/>
            <person name="Liu S."/>
            <person name="Lin W."/>
            <person name="Guo K."/>
            <person name="Jin S."/>
            <person name="Xu P."/>
            <person name="Storey K.B."/>
            <person name="Huan P."/>
            <person name="Zhang T."/>
            <person name="Zhou Y."/>
            <person name="Zhang J."/>
            <person name="Lin C."/>
            <person name="Li X."/>
            <person name="Xing L."/>
            <person name="Huo D."/>
            <person name="Sun M."/>
            <person name="Wang L."/>
            <person name="Mercier A."/>
            <person name="Li F."/>
            <person name="Yang H."/>
            <person name="Xiang J."/>
        </authorList>
    </citation>
    <scope>NUCLEOTIDE SEQUENCE [LARGE SCALE GENOMIC DNA]</scope>
    <source>
        <strain evidence="10">Shaxun</strain>
        <tissue evidence="10">Muscle</tissue>
    </source>
</reference>
<dbReference type="AlphaFoldDB" id="A0A2G8LF44"/>
<dbReference type="GO" id="GO:0005634">
    <property type="term" value="C:nucleus"/>
    <property type="evidence" value="ECO:0007669"/>
    <property type="project" value="UniProtKB-SubCell"/>
</dbReference>
<dbReference type="PANTHER" id="PTHR13859:SF11">
    <property type="entry name" value="GRUNGE, ISOFORM J"/>
    <property type="match status" value="1"/>
</dbReference>
<evidence type="ECO:0000256" key="4">
    <source>
        <dbReference type="ARBA" id="ARBA00022843"/>
    </source>
</evidence>
<feature type="region of interest" description="Disordered" evidence="9">
    <location>
        <begin position="52"/>
        <end position="134"/>
    </location>
</feature>
<evidence type="ECO:0000256" key="9">
    <source>
        <dbReference type="SAM" id="MobiDB-lite"/>
    </source>
</evidence>
<evidence type="ECO:0000313" key="10">
    <source>
        <dbReference type="EMBL" id="PIK58881.1"/>
    </source>
</evidence>
<evidence type="ECO:0000256" key="1">
    <source>
        <dbReference type="ARBA" id="ARBA00004123"/>
    </source>
</evidence>
<protein>
    <submittedName>
        <fullName evidence="10">Putative arginine-glutamic acid dipeptide repeats protein-like</fullName>
    </submittedName>
</protein>
<proteinExistence type="predicted"/>
<dbReference type="EMBL" id="MRZV01000099">
    <property type="protein sequence ID" value="PIK58881.1"/>
    <property type="molecule type" value="Genomic_DNA"/>
</dbReference>
<keyword evidence="7" id="KW-0804">Transcription</keyword>
<keyword evidence="6" id="KW-0805">Transcription regulation</keyword>
<sequence>MGIGTEPVVVDRNDHISNSARFIRHWYRGYNSCSRTDLVFIPFEKSQLANKRLQRDKKAKELEREKQELAEKERQREKEKEKERYARKPDTPPANNSADAQISGPAHFQTPHSSTSFPHGGVVGVAYPGLKRQR</sequence>